<dbReference type="Proteomes" id="UP000031561">
    <property type="component" value="Unassembled WGS sequence"/>
</dbReference>
<dbReference type="Pfam" id="PF07728">
    <property type="entry name" value="AAA_5"/>
    <property type="match status" value="1"/>
</dbReference>
<feature type="coiled-coil region" evidence="1">
    <location>
        <begin position="86"/>
        <end position="317"/>
    </location>
</feature>
<dbReference type="InterPro" id="IPR011704">
    <property type="entry name" value="ATPase_dyneun-rel_AAA"/>
</dbReference>
<organism evidence="3 4">
    <name type="scientific">Lyngbya confervoides BDU141951</name>
    <dbReference type="NCBI Taxonomy" id="1574623"/>
    <lineage>
        <taxon>Bacteria</taxon>
        <taxon>Bacillati</taxon>
        <taxon>Cyanobacteriota</taxon>
        <taxon>Cyanophyceae</taxon>
        <taxon>Oscillatoriophycideae</taxon>
        <taxon>Oscillatoriales</taxon>
        <taxon>Microcoleaceae</taxon>
        <taxon>Lyngbya</taxon>
    </lineage>
</organism>
<name>A0ABD4SZZ5_9CYAN</name>
<keyword evidence="4" id="KW-1185">Reference proteome</keyword>
<protein>
    <submittedName>
        <fullName evidence="3">AAA family ATPase</fullName>
    </submittedName>
</protein>
<dbReference type="EMBL" id="JTHE03000027">
    <property type="protein sequence ID" value="MCM1982026.1"/>
    <property type="molecule type" value="Genomic_DNA"/>
</dbReference>
<dbReference type="AlphaFoldDB" id="A0ABD4SZZ5"/>
<evidence type="ECO:0000259" key="2">
    <source>
        <dbReference type="Pfam" id="PF07728"/>
    </source>
</evidence>
<sequence length="695" mass="79399">MEYSKKSFLLYLPLVASVGGGIIIAAGGSAPQFVATMMLTGGAGYATSVVGKQLQAGKYKGIELENDFLRRELAKSHKALGIQTDLGQLEKQKALLSRELDQLNVQKLDLERRIQAIDQSKPDLNQLEKLQNDIGKLTAQINLETGKLEAIANQISEREQQRDNLENLTAQILQKQASITELNDKLRHLNQQAVELELFRSTYDALQRDKDNLTSKKQQLESELPRLEQERDRILESINRLETQAQQANALRNEIEELEAKRRHVNSEVSSLLRQFSQLDSENQRKENEIADKERKLQNINQEIQERKGELAEIEKGVKDAFQALEIPVHLDATQSRSLINEGEFLNQFKQYLQDKGLVFPQRVIHAFHTSLKVQDISALVILAGISGTGKSELPQAYAECIGAPLVMLPVQPRWDSPQDLQGFFNYMEKKYKPTELMRFLYQHQRQETLKGRMVLVLLDEMNLARVEYYFSDFLSKLESRRNKKTYLELDAGSLKLTDQQRQVLIPEEFLFVGTMNEDETTQSLSDKVLDRANVLTFGRPPELKLRGAATKPSPSSDYISWENFQRWTKDPNDILEVTEAVHEYVDKANHIMESLGRPFAHRVYQAFAKYVANYPNADQDEAIRNQAIADQFGQKLLPKLRGVMVEERTVKESLDALERLLAQLGDEALSQAFEKARLGHYGQFQWQGVVYPQD</sequence>
<proteinExistence type="predicted"/>
<comment type="caution">
    <text evidence="3">The sequence shown here is derived from an EMBL/GenBank/DDBJ whole genome shotgun (WGS) entry which is preliminary data.</text>
</comment>
<dbReference type="RefSeq" id="WP_166280385.1">
    <property type="nucleotide sequence ID" value="NZ_JTHE03000027.1"/>
</dbReference>
<evidence type="ECO:0000313" key="4">
    <source>
        <dbReference type="Proteomes" id="UP000031561"/>
    </source>
</evidence>
<dbReference type="Gene3D" id="1.10.287.1490">
    <property type="match status" value="1"/>
</dbReference>
<accession>A0ABD4SZZ5</accession>
<evidence type="ECO:0000313" key="3">
    <source>
        <dbReference type="EMBL" id="MCM1982026.1"/>
    </source>
</evidence>
<feature type="domain" description="ATPase dynein-related AAA" evidence="2">
    <location>
        <begin position="381"/>
        <end position="532"/>
    </location>
</feature>
<dbReference type="PANTHER" id="PTHR18947:SF28">
    <property type="entry name" value="GIRDIN, ISOFORM A"/>
    <property type="match status" value="1"/>
</dbReference>
<dbReference type="Gene3D" id="3.40.50.300">
    <property type="entry name" value="P-loop containing nucleotide triphosphate hydrolases"/>
    <property type="match status" value="1"/>
</dbReference>
<dbReference type="SUPFAM" id="SSF52540">
    <property type="entry name" value="P-loop containing nucleoside triphosphate hydrolases"/>
    <property type="match status" value="1"/>
</dbReference>
<dbReference type="InterPro" id="IPR027417">
    <property type="entry name" value="P-loop_NTPase"/>
</dbReference>
<reference evidence="3 4" key="1">
    <citation type="journal article" date="2015" name="Genome Announc.">
        <title>Draft Genome Sequence of Filamentous Marine Cyanobacterium Lyngbya confervoides Strain BDU141951.</title>
        <authorList>
            <person name="Chandrababunaidu M.M."/>
            <person name="Sen D."/>
            <person name="Tripathy S."/>
        </authorList>
    </citation>
    <scope>NUCLEOTIDE SEQUENCE [LARGE SCALE GENOMIC DNA]</scope>
    <source>
        <strain evidence="3 4">BDU141951</strain>
    </source>
</reference>
<keyword evidence="1" id="KW-0175">Coiled coil</keyword>
<evidence type="ECO:0000256" key="1">
    <source>
        <dbReference type="SAM" id="Coils"/>
    </source>
</evidence>
<dbReference type="PANTHER" id="PTHR18947">
    <property type="entry name" value="HOOK PROTEINS"/>
    <property type="match status" value="1"/>
</dbReference>
<gene>
    <name evidence="3" type="ORF">QQ91_0004160</name>
</gene>